<protein>
    <submittedName>
        <fullName evidence="4">Esterase EstB</fullName>
        <ecNumber evidence="4">3.1.1.-</ecNumber>
    </submittedName>
</protein>
<dbReference type="InterPro" id="IPR012338">
    <property type="entry name" value="Beta-lactam/transpept-like"/>
</dbReference>
<gene>
    <name evidence="4" type="primary">estB_4</name>
    <name evidence="4" type="ORF">Q31a_34400</name>
</gene>
<dbReference type="OrthoDB" id="284523at2"/>
<feature type="domain" description="Beta-lactamase-related" evidence="3">
    <location>
        <begin position="33"/>
        <end position="346"/>
    </location>
</feature>
<dbReference type="KEGG" id="ahel:Q31a_34400"/>
<evidence type="ECO:0000313" key="5">
    <source>
        <dbReference type="Proteomes" id="UP000318017"/>
    </source>
</evidence>
<dbReference type="PANTHER" id="PTHR43283">
    <property type="entry name" value="BETA-LACTAMASE-RELATED"/>
    <property type="match status" value="1"/>
</dbReference>
<dbReference type="EC" id="3.1.1.-" evidence="4"/>
<keyword evidence="5" id="KW-1185">Reference proteome</keyword>
<dbReference type="Gene3D" id="3.40.710.10">
    <property type="entry name" value="DD-peptidase/beta-lactamase superfamily"/>
    <property type="match status" value="1"/>
</dbReference>
<sequence length="365" mass="38973" precursor="true">MNRRTALQTGIGLALASPLLAAVQNSRLEAAAAVLQHATSTGQIDAAALHVWQAERESAWAFGAATDHDAIFLLASISKPISVAAIMSLADAGEFDLNDSVQKFLPEFRGEGRERITMRHLFTHASGLPDQLPENSKLRAAHASLSEFVTAAIRTPLLFPAGTRFGYSSMAILLAAEVATRISGKPIARLVEETVLQPLEMKHSALGVGQLPTSDLMRCQVEEAAPESGAGAPSAQNWDWNSDYWRQLGTPWGGMHGSAADVARFLRAFLHPPEGFLKPETIALMLRNQNPPDMWPRGLGFDLGSGLSGPQRSPNVFGHTGSTGTLCWADPDSDSLCVVLTTLPSQAAAPHPRSLAAEHVAEAVR</sequence>
<evidence type="ECO:0000313" key="4">
    <source>
        <dbReference type="EMBL" id="QDV25117.1"/>
    </source>
</evidence>
<evidence type="ECO:0000256" key="2">
    <source>
        <dbReference type="SAM" id="SignalP"/>
    </source>
</evidence>
<dbReference type="GO" id="GO:0016787">
    <property type="term" value="F:hydrolase activity"/>
    <property type="evidence" value="ECO:0007669"/>
    <property type="project" value="UniProtKB-KW"/>
</dbReference>
<dbReference type="InterPro" id="IPR050789">
    <property type="entry name" value="Diverse_Enzym_Activities"/>
</dbReference>
<keyword evidence="1 4" id="KW-0378">Hydrolase</keyword>
<dbReference type="PANTHER" id="PTHR43283:SF11">
    <property type="entry name" value="BETA-LACTAMASE-RELATED DOMAIN-CONTAINING PROTEIN"/>
    <property type="match status" value="1"/>
</dbReference>
<dbReference type="SUPFAM" id="SSF56601">
    <property type="entry name" value="beta-lactamase/transpeptidase-like"/>
    <property type="match status" value="1"/>
</dbReference>
<evidence type="ECO:0000256" key="1">
    <source>
        <dbReference type="ARBA" id="ARBA00022801"/>
    </source>
</evidence>
<name>A0A518G938_9BACT</name>
<dbReference type="Proteomes" id="UP000318017">
    <property type="component" value="Chromosome"/>
</dbReference>
<reference evidence="4 5" key="1">
    <citation type="submission" date="2019-02" db="EMBL/GenBank/DDBJ databases">
        <title>Deep-cultivation of Planctomycetes and their phenomic and genomic characterization uncovers novel biology.</title>
        <authorList>
            <person name="Wiegand S."/>
            <person name="Jogler M."/>
            <person name="Boedeker C."/>
            <person name="Pinto D."/>
            <person name="Vollmers J."/>
            <person name="Rivas-Marin E."/>
            <person name="Kohn T."/>
            <person name="Peeters S.H."/>
            <person name="Heuer A."/>
            <person name="Rast P."/>
            <person name="Oberbeckmann S."/>
            <person name="Bunk B."/>
            <person name="Jeske O."/>
            <person name="Meyerdierks A."/>
            <person name="Storesund J.E."/>
            <person name="Kallscheuer N."/>
            <person name="Luecker S."/>
            <person name="Lage O.M."/>
            <person name="Pohl T."/>
            <person name="Merkel B.J."/>
            <person name="Hornburger P."/>
            <person name="Mueller R.-W."/>
            <person name="Bruemmer F."/>
            <person name="Labrenz M."/>
            <person name="Spormann A.M."/>
            <person name="Op den Camp H."/>
            <person name="Overmann J."/>
            <person name="Amann R."/>
            <person name="Jetten M.S.M."/>
            <person name="Mascher T."/>
            <person name="Medema M.H."/>
            <person name="Devos D.P."/>
            <person name="Kaster A.-K."/>
            <person name="Ovreas L."/>
            <person name="Rohde M."/>
            <person name="Galperin M.Y."/>
            <person name="Jogler C."/>
        </authorList>
    </citation>
    <scope>NUCLEOTIDE SEQUENCE [LARGE SCALE GENOMIC DNA]</scope>
    <source>
        <strain evidence="4 5">Q31a</strain>
    </source>
</reference>
<evidence type="ECO:0000259" key="3">
    <source>
        <dbReference type="Pfam" id="PF00144"/>
    </source>
</evidence>
<accession>A0A518G938</accession>
<dbReference type="EMBL" id="CP036298">
    <property type="protein sequence ID" value="QDV25117.1"/>
    <property type="molecule type" value="Genomic_DNA"/>
</dbReference>
<dbReference type="InterPro" id="IPR001466">
    <property type="entry name" value="Beta-lactam-related"/>
</dbReference>
<feature type="chain" id="PRO_5022234514" evidence="2">
    <location>
        <begin position="22"/>
        <end position="365"/>
    </location>
</feature>
<keyword evidence="2" id="KW-0732">Signal</keyword>
<proteinExistence type="predicted"/>
<organism evidence="4 5">
    <name type="scientific">Aureliella helgolandensis</name>
    <dbReference type="NCBI Taxonomy" id="2527968"/>
    <lineage>
        <taxon>Bacteria</taxon>
        <taxon>Pseudomonadati</taxon>
        <taxon>Planctomycetota</taxon>
        <taxon>Planctomycetia</taxon>
        <taxon>Pirellulales</taxon>
        <taxon>Pirellulaceae</taxon>
        <taxon>Aureliella</taxon>
    </lineage>
</organism>
<dbReference type="Pfam" id="PF00144">
    <property type="entry name" value="Beta-lactamase"/>
    <property type="match status" value="1"/>
</dbReference>
<feature type="signal peptide" evidence="2">
    <location>
        <begin position="1"/>
        <end position="21"/>
    </location>
</feature>
<dbReference type="AlphaFoldDB" id="A0A518G938"/>